<protein>
    <recommendedName>
        <fullName evidence="4">Capsular polysaccharide biosynthesis protein</fullName>
    </recommendedName>
</protein>
<keyword evidence="3" id="KW-1185">Reference proteome</keyword>
<feature type="region of interest" description="Disordered" evidence="1">
    <location>
        <begin position="1"/>
        <end position="43"/>
    </location>
</feature>
<reference evidence="3" key="1">
    <citation type="journal article" date="2019" name="Int. J. Syst. Evol. Microbiol.">
        <title>The Global Catalogue of Microorganisms (GCM) 10K type strain sequencing project: providing services to taxonomists for standard genome sequencing and annotation.</title>
        <authorList>
            <consortium name="The Broad Institute Genomics Platform"/>
            <consortium name="The Broad Institute Genome Sequencing Center for Infectious Disease"/>
            <person name="Wu L."/>
            <person name="Ma J."/>
        </authorList>
    </citation>
    <scope>NUCLEOTIDE SEQUENCE [LARGE SCALE GENOMIC DNA]</scope>
    <source>
        <strain evidence="3">CGMCC 4.7178</strain>
    </source>
</reference>
<proteinExistence type="predicted"/>
<name>A0ABQ2MIE6_9ACTN</name>
<evidence type="ECO:0000313" key="2">
    <source>
        <dbReference type="EMBL" id="GGO52324.1"/>
    </source>
</evidence>
<comment type="caution">
    <text evidence="2">The sequence shown here is derived from an EMBL/GenBank/DDBJ whole genome shotgun (WGS) entry which is preliminary data.</text>
</comment>
<evidence type="ECO:0000256" key="1">
    <source>
        <dbReference type="SAM" id="MobiDB-lite"/>
    </source>
</evidence>
<dbReference type="InterPro" id="IPR010866">
    <property type="entry name" value="A-2_8-polyST"/>
</dbReference>
<feature type="compositionally biased region" description="Low complexity" evidence="1">
    <location>
        <begin position="31"/>
        <end position="43"/>
    </location>
</feature>
<dbReference type="EMBL" id="BMMP01000011">
    <property type="protein sequence ID" value="GGO52324.1"/>
    <property type="molecule type" value="Genomic_DNA"/>
</dbReference>
<evidence type="ECO:0000313" key="3">
    <source>
        <dbReference type="Proteomes" id="UP000631535"/>
    </source>
</evidence>
<gene>
    <name evidence="2" type="ORF">GCM10012287_36390</name>
</gene>
<dbReference type="Proteomes" id="UP000631535">
    <property type="component" value="Unassembled WGS sequence"/>
</dbReference>
<evidence type="ECO:0008006" key="4">
    <source>
        <dbReference type="Google" id="ProtNLM"/>
    </source>
</evidence>
<sequence>MSAERLPREAAAPDPGTAAGTARKEAPEAAMPSPTTTGRTTDPMRTQIFFASTLYGAATLAAALDAGRFSTSRRPGGEPPRRLLLVSNNAANPETSPPLDAMPGFERLRKRFDGVLSWNETVRPFHPGGWSPRADDVPMWERYLRLLWGLGDGGVELVLESIQVEPALAVARLFPDAPIEVYADGLMSYGPTRNKLDPLVGARVRRLHHLDLLPGLEPLLLTEFGVGGQVVPAGAFTSVLSELALDAPPSVAALPSGSALLLGQYMSALGILTPEEEEDLHVGMLRGAVRLGHRSVVFKPHPVAPARTSRALEKEAGELGVELHVLTTPVLAEVLYERTRPALVAGCFSTALLTAASLYGLPVASTGTDLLLERLAPYQNSNRVPVTLVDAALPRLDDPASVGAWRAPDAARVDRELAGLVRAVGFCMQPEIHPGLRADAERYLARHYGPRTRRYFKRRRLTALALPGGVPRRLAFVPRNRTVRRLARRVRALKRAASG</sequence>
<feature type="compositionally biased region" description="Low complexity" evidence="1">
    <location>
        <begin position="10"/>
        <end position="21"/>
    </location>
</feature>
<dbReference type="Pfam" id="PF07388">
    <property type="entry name" value="A-2_8-polyST"/>
    <property type="match status" value="1"/>
</dbReference>
<organism evidence="2 3">
    <name type="scientific">Streptomyces daqingensis</name>
    <dbReference type="NCBI Taxonomy" id="1472640"/>
    <lineage>
        <taxon>Bacteria</taxon>
        <taxon>Bacillati</taxon>
        <taxon>Actinomycetota</taxon>
        <taxon>Actinomycetes</taxon>
        <taxon>Kitasatosporales</taxon>
        <taxon>Streptomycetaceae</taxon>
        <taxon>Streptomyces</taxon>
    </lineage>
</organism>
<accession>A0ABQ2MIE6</accession>